<name>A0A8D5U432_9CREN</name>
<dbReference type="Proteomes" id="UP000825123">
    <property type="component" value="Chromosome"/>
</dbReference>
<protein>
    <submittedName>
        <fullName evidence="2">DNA polymerase subunit beta</fullName>
    </submittedName>
</protein>
<evidence type="ECO:0000313" key="2">
    <source>
        <dbReference type="EMBL" id="BCU68899.1"/>
    </source>
</evidence>
<dbReference type="GO" id="GO:0016779">
    <property type="term" value="F:nucleotidyltransferase activity"/>
    <property type="evidence" value="ECO:0007669"/>
    <property type="project" value="InterPro"/>
</dbReference>
<dbReference type="CDD" id="cd05403">
    <property type="entry name" value="NT_KNTase_like"/>
    <property type="match status" value="1"/>
</dbReference>
<evidence type="ECO:0000259" key="1">
    <source>
        <dbReference type="Pfam" id="PF01909"/>
    </source>
</evidence>
<dbReference type="EMBL" id="AP024597">
    <property type="protein sequence ID" value="BCU68899.1"/>
    <property type="molecule type" value="Genomic_DNA"/>
</dbReference>
<dbReference type="InterPro" id="IPR043519">
    <property type="entry name" value="NT_sf"/>
</dbReference>
<dbReference type="InterPro" id="IPR002934">
    <property type="entry name" value="Polymerase_NTP_transf_dom"/>
</dbReference>
<dbReference type="InterPro" id="IPR052548">
    <property type="entry name" value="Type_VII_TA_antitoxin"/>
</dbReference>
<organism evidence="2 3">
    <name type="scientific">Stygiolobus caldivivus</name>
    <dbReference type="NCBI Taxonomy" id="2824673"/>
    <lineage>
        <taxon>Archaea</taxon>
        <taxon>Thermoproteota</taxon>
        <taxon>Thermoprotei</taxon>
        <taxon>Sulfolobales</taxon>
        <taxon>Sulfolobaceae</taxon>
        <taxon>Stygiolobus</taxon>
    </lineage>
</organism>
<dbReference type="PANTHER" id="PTHR33933:SF1">
    <property type="entry name" value="PROTEIN ADENYLYLTRANSFERASE MNTA-RELATED"/>
    <property type="match status" value="1"/>
</dbReference>
<dbReference type="Gene3D" id="3.30.460.10">
    <property type="entry name" value="Beta Polymerase, domain 2"/>
    <property type="match status" value="1"/>
</dbReference>
<accession>A0A8D5U432</accession>
<feature type="domain" description="Polymerase nucleotidyl transferase" evidence="1">
    <location>
        <begin position="19"/>
        <end position="61"/>
    </location>
</feature>
<dbReference type="KEGG" id="csty:KN1_01960"/>
<sequence>MGKGKSAIESQMRMVYLAKEIVEEVSRDFSTLIEVYVFGSRARGDYVDTSDIDLIFVFTGIKDMPVFDRMYMVSKYIRGNVDYIVLDEGEKDRVKEKKLLWKRGSGFIGLESLT</sequence>
<dbReference type="PANTHER" id="PTHR33933">
    <property type="entry name" value="NUCLEOTIDYLTRANSFERASE"/>
    <property type="match status" value="1"/>
</dbReference>
<evidence type="ECO:0000313" key="3">
    <source>
        <dbReference type="Proteomes" id="UP000825123"/>
    </source>
</evidence>
<reference evidence="2 3" key="1">
    <citation type="submission" date="2021-04" db="EMBL/GenBank/DDBJ databases">
        <title>Complete genome sequence of Stygiolobus sp. KN-1.</title>
        <authorList>
            <person name="Nakamura K."/>
            <person name="Sakai H."/>
            <person name="Kurosawa N."/>
        </authorList>
    </citation>
    <scope>NUCLEOTIDE SEQUENCE [LARGE SCALE GENOMIC DNA]</scope>
    <source>
        <strain evidence="2 3">KN-1</strain>
    </source>
</reference>
<dbReference type="SUPFAM" id="SSF81301">
    <property type="entry name" value="Nucleotidyltransferase"/>
    <property type="match status" value="1"/>
</dbReference>
<dbReference type="RefSeq" id="WP_221288860.1">
    <property type="nucleotide sequence ID" value="NZ_AP024597.1"/>
</dbReference>
<proteinExistence type="predicted"/>
<dbReference type="GeneID" id="66161948"/>
<keyword evidence="3" id="KW-1185">Reference proteome</keyword>
<dbReference type="AlphaFoldDB" id="A0A8D5U432"/>
<dbReference type="Pfam" id="PF01909">
    <property type="entry name" value="NTP_transf_2"/>
    <property type="match status" value="1"/>
</dbReference>
<gene>
    <name evidence="2" type="ORF">KN1_01960</name>
</gene>